<keyword evidence="4" id="KW-1185">Reference proteome</keyword>
<evidence type="ECO:0000256" key="2">
    <source>
        <dbReference type="SAM" id="Phobius"/>
    </source>
</evidence>
<keyword evidence="2" id="KW-0472">Membrane</keyword>
<keyword evidence="2" id="KW-0812">Transmembrane</keyword>
<evidence type="ECO:0000313" key="4">
    <source>
        <dbReference type="Proteomes" id="UP000023152"/>
    </source>
</evidence>
<organism evidence="3 4">
    <name type="scientific">Reticulomyxa filosa</name>
    <dbReference type="NCBI Taxonomy" id="46433"/>
    <lineage>
        <taxon>Eukaryota</taxon>
        <taxon>Sar</taxon>
        <taxon>Rhizaria</taxon>
        <taxon>Retaria</taxon>
        <taxon>Foraminifera</taxon>
        <taxon>Monothalamids</taxon>
        <taxon>Reticulomyxidae</taxon>
        <taxon>Reticulomyxa</taxon>
    </lineage>
</organism>
<sequence>MLWSIDVGHSRKEFVTTQCCSVQHKIKQNKTKQYDLKDGSECAHMILEQFEDLKCVGEASCAHSKIKIDRDEKRDNEYRIGCWGVGSCANATIEVKNTKHDHNNKSKPFVVAIDCFGPFSCSFLSYTYMFFLKKKKKSLEFYFLKKKKKAELKWRCKEESSCNGVELICSGRCEMQCDNARCTFERYECNPGENCILDFDSDTPKQSQFWKSQQLESKDEKKKGVNKLPKRIPTFSSSPTPRPTSRPSKLPTLKPTTKAPTPKPTTKPPTPKQNPTTR</sequence>
<name>X6LSW8_RETFI</name>
<accession>X6LSW8</accession>
<reference evidence="3 4" key="1">
    <citation type="journal article" date="2013" name="Curr. Biol.">
        <title>The Genome of the Foraminiferan Reticulomyxa filosa.</title>
        <authorList>
            <person name="Glockner G."/>
            <person name="Hulsmann N."/>
            <person name="Schleicher M."/>
            <person name="Noegel A.A."/>
            <person name="Eichinger L."/>
            <person name="Gallinger C."/>
            <person name="Pawlowski J."/>
            <person name="Sierra R."/>
            <person name="Euteneuer U."/>
            <person name="Pillet L."/>
            <person name="Moustafa A."/>
            <person name="Platzer M."/>
            <person name="Groth M."/>
            <person name="Szafranski K."/>
            <person name="Schliwa M."/>
        </authorList>
    </citation>
    <scope>NUCLEOTIDE SEQUENCE [LARGE SCALE GENOMIC DNA]</scope>
</reference>
<gene>
    <name evidence="3" type="ORF">RFI_32943</name>
</gene>
<dbReference type="Proteomes" id="UP000023152">
    <property type="component" value="Unassembled WGS sequence"/>
</dbReference>
<protein>
    <submittedName>
        <fullName evidence="3">Uncharacterized protein</fullName>
    </submittedName>
</protein>
<feature type="non-terminal residue" evidence="3">
    <location>
        <position position="278"/>
    </location>
</feature>
<comment type="caution">
    <text evidence="3">The sequence shown here is derived from an EMBL/GenBank/DDBJ whole genome shotgun (WGS) entry which is preliminary data.</text>
</comment>
<feature type="compositionally biased region" description="Pro residues" evidence="1">
    <location>
        <begin position="261"/>
        <end position="272"/>
    </location>
</feature>
<keyword evidence="2" id="KW-1133">Transmembrane helix</keyword>
<evidence type="ECO:0000256" key="1">
    <source>
        <dbReference type="SAM" id="MobiDB-lite"/>
    </source>
</evidence>
<feature type="transmembrane region" description="Helical" evidence="2">
    <location>
        <begin position="109"/>
        <end position="131"/>
    </location>
</feature>
<feature type="compositionally biased region" description="Low complexity" evidence="1">
    <location>
        <begin position="231"/>
        <end position="260"/>
    </location>
</feature>
<feature type="region of interest" description="Disordered" evidence="1">
    <location>
        <begin position="210"/>
        <end position="278"/>
    </location>
</feature>
<dbReference type="AlphaFoldDB" id="X6LSW8"/>
<evidence type="ECO:0000313" key="3">
    <source>
        <dbReference type="EMBL" id="ETO04456.1"/>
    </source>
</evidence>
<dbReference type="EMBL" id="ASPP01029341">
    <property type="protein sequence ID" value="ETO04456.1"/>
    <property type="molecule type" value="Genomic_DNA"/>
</dbReference>
<proteinExistence type="predicted"/>